<accession>A0ABQ7MP89</accession>
<evidence type="ECO:0000313" key="3">
    <source>
        <dbReference type="Proteomes" id="UP000823674"/>
    </source>
</evidence>
<feature type="region of interest" description="Disordered" evidence="1">
    <location>
        <begin position="1"/>
        <end position="22"/>
    </location>
</feature>
<evidence type="ECO:0000313" key="2">
    <source>
        <dbReference type="EMBL" id="KAG5400553.1"/>
    </source>
</evidence>
<evidence type="ECO:0000256" key="1">
    <source>
        <dbReference type="SAM" id="MobiDB-lite"/>
    </source>
</evidence>
<sequence length="73" mass="8509">MGSENSVNNYIDIGDSPDYDDYSNSDPTSYFRNISLRYFFAEPFEMLTKHTRFKELCLENGNPEAHYTEGLLQ</sequence>
<keyword evidence="3" id="KW-1185">Reference proteome</keyword>
<comment type="caution">
    <text evidence="2">The sequence shown here is derived from an EMBL/GenBank/DDBJ whole genome shotgun (WGS) entry which is preliminary data.</text>
</comment>
<protein>
    <submittedName>
        <fullName evidence="2">Uncharacterized protein</fullName>
    </submittedName>
</protein>
<proteinExistence type="predicted"/>
<dbReference type="EMBL" id="JADBGQ010000004">
    <property type="protein sequence ID" value="KAG5400553.1"/>
    <property type="molecule type" value="Genomic_DNA"/>
</dbReference>
<dbReference type="Proteomes" id="UP000823674">
    <property type="component" value="Chromosome A04"/>
</dbReference>
<organism evidence="2 3">
    <name type="scientific">Brassica rapa subsp. trilocularis</name>
    <dbReference type="NCBI Taxonomy" id="1813537"/>
    <lineage>
        <taxon>Eukaryota</taxon>
        <taxon>Viridiplantae</taxon>
        <taxon>Streptophyta</taxon>
        <taxon>Embryophyta</taxon>
        <taxon>Tracheophyta</taxon>
        <taxon>Spermatophyta</taxon>
        <taxon>Magnoliopsida</taxon>
        <taxon>eudicotyledons</taxon>
        <taxon>Gunneridae</taxon>
        <taxon>Pentapetalae</taxon>
        <taxon>rosids</taxon>
        <taxon>malvids</taxon>
        <taxon>Brassicales</taxon>
        <taxon>Brassicaceae</taxon>
        <taxon>Brassiceae</taxon>
        <taxon>Brassica</taxon>
    </lineage>
</organism>
<gene>
    <name evidence="2" type="primary">A04g503680.1_BraROA</name>
    <name evidence="2" type="ORF">IGI04_015160</name>
</gene>
<name>A0ABQ7MP89_BRACM</name>
<reference evidence="2 3" key="1">
    <citation type="submission" date="2021-03" db="EMBL/GenBank/DDBJ databases">
        <authorList>
            <person name="King G.J."/>
            <person name="Bancroft I."/>
            <person name="Baten A."/>
            <person name="Bloomfield J."/>
            <person name="Borpatragohain P."/>
            <person name="He Z."/>
            <person name="Irish N."/>
            <person name="Irwin J."/>
            <person name="Liu K."/>
            <person name="Mauleon R.P."/>
            <person name="Moore J."/>
            <person name="Morris R."/>
            <person name="Ostergaard L."/>
            <person name="Wang B."/>
            <person name="Wells R."/>
        </authorList>
    </citation>
    <scope>NUCLEOTIDE SEQUENCE [LARGE SCALE GENOMIC DNA]</scope>
    <source>
        <strain evidence="2">R-o-18</strain>
        <tissue evidence="2">Leaf</tissue>
    </source>
</reference>